<dbReference type="InterPro" id="IPR003615">
    <property type="entry name" value="HNH_nuc"/>
</dbReference>
<feature type="region of interest" description="Disordered" evidence="1">
    <location>
        <begin position="496"/>
        <end position="521"/>
    </location>
</feature>
<dbReference type="EMBL" id="LQOJ01000024">
    <property type="protein sequence ID" value="ORV05457.1"/>
    <property type="molecule type" value="Genomic_DNA"/>
</dbReference>
<feature type="compositionally biased region" description="Polar residues" evidence="1">
    <location>
        <begin position="419"/>
        <end position="433"/>
    </location>
</feature>
<proteinExistence type="predicted"/>
<feature type="region of interest" description="Disordered" evidence="1">
    <location>
        <begin position="412"/>
        <end position="478"/>
    </location>
</feature>
<name>A0A1X1RGI1_MYCFA</name>
<evidence type="ECO:0000313" key="2">
    <source>
        <dbReference type="EMBL" id="ORV05457.1"/>
    </source>
</evidence>
<evidence type="ECO:0000256" key="1">
    <source>
        <dbReference type="SAM" id="MobiDB-lite"/>
    </source>
</evidence>
<accession>A0A1X1RGI1</accession>
<feature type="compositionally biased region" description="Low complexity" evidence="1">
    <location>
        <begin position="283"/>
        <end position="298"/>
    </location>
</feature>
<sequence>MFEVRLCDPGELRPLGDAALIDAITAAARATAAAEARQLAAIAELTRRRLGAKAPGWGCDEWDQAAAEVSCALTVKHGRAMNLMLRAMTLAEELPKVGALFLAGEITAWTAATIVNRTENVIDPEVRAQIDTDIAETITGWGPLSQTKLEATIDTVVADRDPDAVRRSRATVASRSITIGDPRDDGSDLTSIWGKLSITDAALLDATLNAMAKAVCEDDPRTLAQRRADAMGALAAQSDRLICGCDNPDCPAKTGVSPAARVTVTVVTNAPVTPAPRRRTNTVASPGPVDAAGPAGPAPGARPVAFVPGRAGGFISAEALAALIALGAKVRTVTAPGPDPERRYRPSTALDAFVRTRDLSCRWPGCDRPAAESDIDHSNPWDDGGHTHPSSLNVKCRLHHLIRTFAPGWSETQHPDGTLTITSPTGHSYTSKPLSGILFPDWNTTTAQPPPPGKPRRKRGPGRTLMKPARKRDRATLRAQRIKRERALNAAAIAAEDAAAQAAARAAGKPPPPGRYDPPPF</sequence>
<dbReference type="Pfam" id="PF02720">
    <property type="entry name" value="DUF222"/>
    <property type="match status" value="1"/>
</dbReference>
<dbReference type="Proteomes" id="UP000193484">
    <property type="component" value="Unassembled WGS sequence"/>
</dbReference>
<gene>
    <name evidence="2" type="ORF">AWC04_06205</name>
</gene>
<comment type="caution">
    <text evidence="2">The sequence shown here is derived from an EMBL/GenBank/DDBJ whole genome shotgun (WGS) entry which is preliminary data.</text>
</comment>
<protein>
    <submittedName>
        <fullName evidence="2">Uncharacterized protein</fullName>
    </submittedName>
</protein>
<dbReference type="InterPro" id="IPR003870">
    <property type="entry name" value="DUF222"/>
</dbReference>
<evidence type="ECO:0000313" key="3">
    <source>
        <dbReference type="Proteomes" id="UP000193484"/>
    </source>
</evidence>
<dbReference type="OrthoDB" id="4775237at2"/>
<reference evidence="2 3" key="1">
    <citation type="submission" date="2016-01" db="EMBL/GenBank/DDBJ databases">
        <title>The new phylogeny of the genus Mycobacterium.</title>
        <authorList>
            <person name="Tarcisio F."/>
            <person name="Conor M."/>
            <person name="Antonella G."/>
            <person name="Elisabetta G."/>
            <person name="Giulia F.S."/>
            <person name="Sara T."/>
            <person name="Anna F."/>
            <person name="Clotilde B."/>
            <person name="Roberto B."/>
            <person name="Veronica D.S."/>
            <person name="Fabio R."/>
            <person name="Monica P."/>
            <person name="Olivier J."/>
            <person name="Enrico T."/>
            <person name="Nicola S."/>
        </authorList>
    </citation>
    <scope>NUCLEOTIDE SEQUENCE [LARGE SCALE GENOMIC DNA]</scope>
    <source>
        <strain evidence="2 3">DSM 44179</strain>
    </source>
</reference>
<dbReference type="STRING" id="1793.AWC04_06205"/>
<dbReference type="AlphaFoldDB" id="A0A1X1RGI1"/>
<organism evidence="2 3">
    <name type="scientific">Mycolicibacterium fallax</name>
    <name type="common">Mycobacterium fallax</name>
    <dbReference type="NCBI Taxonomy" id="1793"/>
    <lineage>
        <taxon>Bacteria</taxon>
        <taxon>Bacillati</taxon>
        <taxon>Actinomycetota</taxon>
        <taxon>Actinomycetes</taxon>
        <taxon>Mycobacteriales</taxon>
        <taxon>Mycobacteriaceae</taxon>
        <taxon>Mycolicibacterium</taxon>
    </lineage>
</organism>
<feature type="region of interest" description="Disordered" evidence="1">
    <location>
        <begin position="273"/>
        <end position="298"/>
    </location>
</feature>
<keyword evidence="3" id="KW-1185">Reference proteome</keyword>
<feature type="compositionally biased region" description="Low complexity" evidence="1">
    <location>
        <begin position="496"/>
        <end position="507"/>
    </location>
</feature>
<feature type="compositionally biased region" description="Pro residues" evidence="1">
    <location>
        <begin position="509"/>
        <end position="521"/>
    </location>
</feature>
<dbReference type="RefSeq" id="WP_085094219.1">
    <property type="nucleotide sequence ID" value="NZ_AP022603.1"/>
</dbReference>
<dbReference type="CDD" id="cd00085">
    <property type="entry name" value="HNHc"/>
    <property type="match status" value="1"/>
</dbReference>